<feature type="signal peptide" evidence="1">
    <location>
        <begin position="1"/>
        <end position="24"/>
    </location>
</feature>
<sequence length="143" mass="14311">MSARIAASALAVTATLAVPTPSFAATGAEAGAATSTSTAVCSTGSAVGRPCVWHERDDDGITGLARLTPTDARPVLAKVELRTQRAWGSPWVTVASVTSIRTGGGTSVLATPKVATDDLGIVCVTTSPVFAPAEKVTTCTNPG</sequence>
<protein>
    <recommendedName>
        <fullName evidence="4">Secreted protein</fullName>
    </recommendedName>
</protein>
<keyword evidence="1" id="KW-0732">Signal</keyword>
<organism evidence="2 3">
    <name type="scientific">Kitasatospora terrestris</name>
    <dbReference type="NCBI Taxonomy" id="258051"/>
    <lineage>
        <taxon>Bacteria</taxon>
        <taxon>Bacillati</taxon>
        <taxon>Actinomycetota</taxon>
        <taxon>Actinomycetes</taxon>
        <taxon>Kitasatosporales</taxon>
        <taxon>Streptomycetaceae</taxon>
        <taxon>Kitasatospora</taxon>
    </lineage>
</organism>
<evidence type="ECO:0000313" key="3">
    <source>
        <dbReference type="Proteomes" id="UP001501752"/>
    </source>
</evidence>
<dbReference type="EMBL" id="BAABIS010000001">
    <property type="protein sequence ID" value="GAA4831481.1"/>
    <property type="molecule type" value="Genomic_DNA"/>
</dbReference>
<gene>
    <name evidence="2" type="ORF">GCM10023235_02110</name>
</gene>
<accession>A0ABP9DD30</accession>
<evidence type="ECO:0000313" key="2">
    <source>
        <dbReference type="EMBL" id="GAA4831481.1"/>
    </source>
</evidence>
<dbReference type="Proteomes" id="UP001501752">
    <property type="component" value="Unassembled WGS sequence"/>
</dbReference>
<dbReference type="RefSeq" id="WP_345694826.1">
    <property type="nucleotide sequence ID" value="NZ_BAABIS010000001.1"/>
</dbReference>
<evidence type="ECO:0000256" key="1">
    <source>
        <dbReference type="SAM" id="SignalP"/>
    </source>
</evidence>
<keyword evidence="3" id="KW-1185">Reference proteome</keyword>
<proteinExistence type="predicted"/>
<comment type="caution">
    <text evidence="2">The sequence shown here is derived from an EMBL/GenBank/DDBJ whole genome shotgun (WGS) entry which is preliminary data.</text>
</comment>
<feature type="chain" id="PRO_5046768039" description="Secreted protein" evidence="1">
    <location>
        <begin position="25"/>
        <end position="143"/>
    </location>
</feature>
<name>A0ABP9DD30_9ACTN</name>
<evidence type="ECO:0008006" key="4">
    <source>
        <dbReference type="Google" id="ProtNLM"/>
    </source>
</evidence>
<reference evidence="3" key="1">
    <citation type="journal article" date="2019" name="Int. J. Syst. Evol. Microbiol.">
        <title>The Global Catalogue of Microorganisms (GCM) 10K type strain sequencing project: providing services to taxonomists for standard genome sequencing and annotation.</title>
        <authorList>
            <consortium name="The Broad Institute Genomics Platform"/>
            <consortium name="The Broad Institute Genome Sequencing Center for Infectious Disease"/>
            <person name="Wu L."/>
            <person name="Ma J."/>
        </authorList>
    </citation>
    <scope>NUCLEOTIDE SEQUENCE [LARGE SCALE GENOMIC DNA]</scope>
    <source>
        <strain evidence="3">JCM 13006</strain>
    </source>
</reference>